<sequence length="160" mass="16840">MHRRRTLLSLLPALALIACEELRLPADSPVGFGDSVRRPALEAPWAFGDLSRWNGQPGAAARAVAALEHLADALPNDPFYTPEFSVTVLLQLQAARAEVRQALGIDADATPRDVIATLDGAAWALEAGDRAAALATLDRAPFLTLGGAATLDRLASLPAL</sequence>
<dbReference type="RefSeq" id="WP_007006426.1">
    <property type="nucleotide sequence ID" value="NZ_GG771081.1"/>
</dbReference>
<keyword evidence="2" id="KW-1185">Reference proteome</keyword>
<evidence type="ECO:0000313" key="2">
    <source>
        <dbReference type="Proteomes" id="UP000005324"/>
    </source>
</evidence>
<comment type="caution">
    <text evidence="1">The sequence shown here is derived from an EMBL/GenBank/DDBJ whole genome shotgun (WGS) entry which is preliminary data.</text>
</comment>
<organism evidence="1 2">
    <name type="scientific">Pseudoroseomonas cervicalis ATCC 49957</name>
    <dbReference type="NCBI Taxonomy" id="525371"/>
    <lineage>
        <taxon>Bacteria</taxon>
        <taxon>Pseudomonadati</taxon>
        <taxon>Pseudomonadota</taxon>
        <taxon>Alphaproteobacteria</taxon>
        <taxon>Acetobacterales</taxon>
        <taxon>Roseomonadaceae</taxon>
        <taxon>Roseomonas</taxon>
    </lineage>
</organism>
<accession>D5RUB4</accession>
<dbReference type="EMBL" id="ADVL01000963">
    <property type="protein sequence ID" value="EFH09104.1"/>
    <property type="molecule type" value="Genomic_DNA"/>
</dbReference>
<dbReference type="HOGENOM" id="CLU_1655948_0_0_5"/>
<feature type="non-terminal residue" evidence="1">
    <location>
        <position position="160"/>
    </location>
</feature>
<gene>
    <name evidence="1" type="ORF">HMPREF0731_4676</name>
</gene>
<reference evidence="1 2" key="1">
    <citation type="submission" date="2010-04" db="EMBL/GenBank/DDBJ databases">
        <authorList>
            <person name="Qin X."/>
            <person name="Bachman B."/>
            <person name="Battles P."/>
            <person name="Bell A."/>
            <person name="Bess C."/>
            <person name="Bickham C."/>
            <person name="Chaboub L."/>
            <person name="Chen D."/>
            <person name="Coyle M."/>
            <person name="Deiros D.R."/>
            <person name="Dinh H."/>
            <person name="Forbes L."/>
            <person name="Fowler G."/>
            <person name="Francisco L."/>
            <person name="Fu Q."/>
            <person name="Gubbala S."/>
            <person name="Hale W."/>
            <person name="Han Y."/>
            <person name="Hemphill L."/>
            <person name="Highlander S.K."/>
            <person name="Hirani K."/>
            <person name="Hogues M."/>
            <person name="Jackson L."/>
            <person name="Jakkamsetti A."/>
            <person name="Javaid M."/>
            <person name="Jiang H."/>
            <person name="Korchina V."/>
            <person name="Kovar C."/>
            <person name="Lara F."/>
            <person name="Lee S."/>
            <person name="Mata R."/>
            <person name="Mathew T."/>
            <person name="Moen C."/>
            <person name="Morales K."/>
            <person name="Munidasa M."/>
            <person name="Nazareth L."/>
            <person name="Ngo R."/>
            <person name="Nguyen L."/>
            <person name="Okwuonu G."/>
            <person name="Ongeri F."/>
            <person name="Patil S."/>
            <person name="Petrosino J."/>
            <person name="Pham C."/>
            <person name="Pham P."/>
            <person name="Pu L.-L."/>
            <person name="Puazo M."/>
            <person name="Raj R."/>
            <person name="Reid J."/>
            <person name="Rouhana J."/>
            <person name="Saada N."/>
            <person name="Shang Y."/>
            <person name="Simmons D."/>
            <person name="Thornton R."/>
            <person name="Warren J."/>
            <person name="Weissenberger G."/>
            <person name="Zhang J."/>
            <person name="Zhang L."/>
            <person name="Zhou C."/>
            <person name="Zhu D."/>
            <person name="Muzny D."/>
            <person name="Worley K."/>
            <person name="Gibbs R."/>
        </authorList>
    </citation>
    <scope>NUCLEOTIDE SEQUENCE [LARGE SCALE GENOMIC DNA]</scope>
    <source>
        <strain evidence="1 2">ATCC 49957</strain>
    </source>
</reference>
<dbReference type="PROSITE" id="PS51257">
    <property type="entry name" value="PROKAR_LIPOPROTEIN"/>
    <property type="match status" value="1"/>
</dbReference>
<dbReference type="Proteomes" id="UP000005324">
    <property type="component" value="Unassembled WGS sequence"/>
</dbReference>
<protein>
    <submittedName>
        <fullName evidence="1">Uncharacterized protein</fullName>
    </submittedName>
</protein>
<dbReference type="OrthoDB" id="7375778at2"/>
<dbReference type="AlphaFoldDB" id="D5RUB4"/>
<name>D5RUB4_9PROT</name>
<proteinExistence type="predicted"/>
<evidence type="ECO:0000313" key="1">
    <source>
        <dbReference type="EMBL" id="EFH09104.1"/>
    </source>
</evidence>